<evidence type="ECO:0000313" key="3">
    <source>
        <dbReference type="Proteomes" id="UP000315439"/>
    </source>
</evidence>
<evidence type="ECO:0000259" key="1">
    <source>
        <dbReference type="Pfam" id="PF02464"/>
    </source>
</evidence>
<organism evidence="2 3">
    <name type="scientific">Aliikangiella coralliicola</name>
    <dbReference type="NCBI Taxonomy" id="2592383"/>
    <lineage>
        <taxon>Bacteria</taxon>
        <taxon>Pseudomonadati</taxon>
        <taxon>Pseudomonadota</taxon>
        <taxon>Gammaproteobacteria</taxon>
        <taxon>Oceanospirillales</taxon>
        <taxon>Pleioneaceae</taxon>
        <taxon>Aliikangiella</taxon>
    </lineage>
</organism>
<keyword evidence="3" id="KW-1185">Reference proteome</keyword>
<dbReference type="Gene3D" id="3.90.950.20">
    <property type="entry name" value="CinA-like"/>
    <property type="match status" value="1"/>
</dbReference>
<protein>
    <submittedName>
        <fullName evidence="2">CinA family protein</fullName>
    </submittedName>
</protein>
<reference evidence="2 3" key="1">
    <citation type="submission" date="2019-07" db="EMBL/GenBank/DDBJ databases">
        <title>Draft genome for Aliikangiella sp. M105.</title>
        <authorList>
            <person name="Wang G."/>
        </authorList>
    </citation>
    <scope>NUCLEOTIDE SEQUENCE [LARGE SCALE GENOMIC DNA]</scope>
    <source>
        <strain evidence="2 3">M105</strain>
    </source>
</reference>
<accession>A0A545U4L5</accession>
<dbReference type="Pfam" id="PF02464">
    <property type="entry name" value="CinA"/>
    <property type="match status" value="1"/>
</dbReference>
<dbReference type="AlphaFoldDB" id="A0A545U4L5"/>
<sequence length="156" mass="16475">MQKLVSQLSVRLIFKQLKVATVESCTGGWIGKILTDQAGSSEWFAGGLITYTNESKSQLADVPTALLDKYGAVSVEVAEAMAAGAQKHFPDCVSVAVSGVAGPGGGSKDKPVGTVCIATSLNGVNNARRYQFDGDRNQVRRETVKQALQMVLDALN</sequence>
<name>A0A545U4L5_9GAMM</name>
<dbReference type="RefSeq" id="WP_142934001.1">
    <property type="nucleotide sequence ID" value="NZ_ML660170.1"/>
</dbReference>
<dbReference type="Proteomes" id="UP000315439">
    <property type="component" value="Unassembled WGS sequence"/>
</dbReference>
<dbReference type="NCBIfam" id="TIGR00199">
    <property type="entry name" value="PncC_domain"/>
    <property type="match status" value="1"/>
</dbReference>
<feature type="domain" description="CinA C-terminal" evidence="1">
    <location>
        <begin position="2"/>
        <end position="154"/>
    </location>
</feature>
<dbReference type="OrthoDB" id="9801454at2"/>
<dbReference type="EMBL" id="VIKS01000014">
    <property type="protein sequence ID" value="TQV84408.1"/>
    <property type="molecule type" value="Genomic_DNA"/>
</dbReference>
<dbReference type="InterPro" id="IPR008136">
    <property type="entry name" value="CinA_C"/>
</dbReference>
<comment type="caution">
    <text evidence="2">The sequence shown here is derived from an EMBL/GenBank/DDBJ whole genome shotgun (WGS) entry which is preliminary data.</text>
</comment>
<gene>
    <name evidence="2" type="ORF">FLL46_22570</name>
</gene>
<evidence type="ECO:0000313" key="2">
    <source>
        <dbReference type="EMBL" id="TQV84408.1"/>
    </source>
</evidence>
<dbReference type="InterPro" id="IPR036653">
    <property type="entry name" value="CinA-like_C"/>
</dbReference>
<dbReference type="SUPFAM" id="SSF142433">
    <property type="entry name" value="CinA-like"/>
    <property type="match status" value="1"/>
</dbReference>
<proteinExistence type="predicted"/>